<dbReference type="Pfam" id="PF05159">
    <property type="entry name" value="Capsule_synth"/>
    <property type="match status" value="2"/>
</dbReference>
<dbReference type="GO" id="GO:0000271">
    <property type="term" value="P:polysaccharide biosynthetic process"/>
    <property type="evidence" value="ECO:0007669"/>
    <property type="project" value="InterPro"/>
</dbReference>
<accession>A0A1D8KC75</accession>
<keyword evidence="2" id="KW-1185">Reference proteome</keyword>
<dbReference type="GO" id="GO:0015774">
    <property type="term" value="P:polysaccharide transport"/>
    <property type="evidence" value="ECO:0007669"/>
    <property type="project" value="InterPro"/>
</dbReference>
<evidence type="ECO:0000313" key="1">
    <source>
        <dbReference type="EMBL" id="AOV18573.1"/>
    </source>
</evidence>
<dbReference type="KEGG" id="aaeo:BJI67_10600"/>
<name>A0A1D8KC75_9GAMM</name>
<protein>
    <submittedName>
        <fullName evidence="1">Capsular biosynthesis protein</fullName>
    </submittedName>
</protein>
<dbReference type="Proteomes" id="UP000095342">
    <property type="component" value="Chromosome"/>
</dbReference>
<proteinExistence type="predicted"/>
<dbReference type="EMBL" id="CP017448">
    <property type="protein sequence ID" value="AOV18573.1"/>
    <property type="molecule type" value="Genomic_DNA"/>
</dbReference>
<dbReference type="CDD" id="cd16439">
    <property type="entry name" value="beta_Kdo_transferase_KpsC_2"/>
    <property type="match status" value="1"/>
</dbReference>
<dbReference type="InterPro" id="IPR007833">
    <property type="entry name" value="Capsule_polysaccharide_synth"/>
</dbReference>
<organism evidence="1 2">
    <name type="scientific">Acidihalobacter aeolianus</name>
    <dbReference type="NCBI Taxonomy" id="2792603"/>
    <lineage>
        <taxon>Bacteria</taxon>
        <taxon>Pseudomonadati</taxon>
        <taxon>Pseudomonadota</taxon>
        <taxon>Gammaproteobacteria</taxon>
        <taxon>Chromatiales</taxon>
        <taxon>Ectothiorhodospiraceae</taxon>
        <taxon>Acidihalobacter</taxon>
    </lineage>
</organism>
<dbReference type="AlphaFoldDB" id="A0A1D8KC75"/>
<gene>
    <name evidence="1" type="ORF">BJI67_10600</name>
</gene>
<evidence type="ECO:0000313" key="2">
    <source>
        <dbReference type="Proteomes" id="UP000095342"/>
    </source>
</evidence>
<reference evidence="1 2" key="1">
    <citation type="submission" date="2016-09" db="EMBL/GenBank/DDBJ databases">
        <title>Acidihalobacter prosperus V6 (DSM14174).</title>
        <authorList>
            <person name="Khaleque H.N."/>
            <person name="Ramsay J.P."/>
            <person name="Murphy R.J.T."/>
            <person name="Kaksonen A.H."/>
            <person name="Boxall N.J."/>
            <person name="Watkin E.L.J."/>
        </authorList>
    </citation>
    <scope>NUCLEOTIDE SEQUENCE [LARGE SCALE GENOMIC DNA]</scope>
    <source>
        <strain evidence="1 2">V6</strain>
    </source>
</reference>
<sequence length="352" mass="39302">MEGLEATARLHEFPERLYAWSFPRWKWRFVRRCFPGRQVTFVEPGARLSQPAGLLLWGSAERPDGMPKEMPVVRMEDGFLRSVGLGAELTRPLSWVVDTRGMYYDASQPSDLEWLLQHAEFTPTCRARAAALREAVAAGGVTKYNVGQGEWARPADVPRVILVPGQVESDASIARGGAAVRGNMALLQAVRAANPDAFLVYKPHPDVEARLRILGAQEDEAERWCDACVSDVPMERMLAQVDEVHTMTSLSGFEALLRGLRVVCYGHPFYAGWGLTEDKVPLPRRSRRLALDELVAGALILYPLYLDIAGRGLSTPEGTLQALQAWKSRQQGRVPWWRGAYRAILRRAIGVR</sequence>